<dbReference type="Proteomes" id="UP000000707">
    <property type="component" value="Unassembled WGS sequence"/>
</dbReference>
<keyword evidence="8 10" id="KW-0472">Membrane</keyword>
<feature type="chain" id="PRO_5003442535" description="ER membrane protein complex subunit 1" evidence="11">
    <location>
        <begin position="21"/>
        <end position="813"/>
    </location>
</feature>
<evidence type="ECO:0000256" key="11">
    <source>
        <dbReference type="SAM" id="SignalP"/>
    </source>
</evidence>
<dbReference type="HOGENOM" id="CLU_320547_0_0_1"/>
<evidence type="ECO:0000256" key="7">
    <source>
        <dbReference type="ARBA" id="ARBA00022989"/>
    </source>
</evidence>
<keyword evidence="5 11" id="KW-0732">Signal</keyword>
<dbReference type="AlphaFoldDB" id="G3B5G2"/>
<evidence type="ECO:0000256" key="9">
    <source>
        <dbReference type="ARBA" id="ARBA00023180"/>
    </source>
</evidence>
<organism evidence="14">
    <name type="scientific">Candida tenuis (strain ATCC 10573 / BCRC 21748 / CBS 615 / JCM 9827 / NBRC 10315 / NRRL Y-1498 / VKM Y-70)</name>
    <name type="common">Yeast</name>
    <name type="synonym">Yamadazyma tenuis</name>
    <dbReference type="NCBI Taxonomy" id="590646"/>
    <lineage>
        <taxon>Eukaryota</taxon>
        <taxon>Fungi</taxon>
        <taxon>Dikarya</taxon>
        <taxon>Ascomycota</taxon>
        <taxon>Saccharomycotina</taxon>
        <taxon>Pichiomycetes</taxon>
        <taxon>Debaryomycetaceae</taxon>
        <taxon>Yamadazyma</taxon>
    </lineage>
</organism>
<evidence type="ECO:0000313" key="14">
    <source>
        <dbReference type="Proteomes" id="UP000000707"/>
    </source>
</evidence>
<dbReference type="OrthoDB" id="28092at2759"/>
<protein>
    <recommendedName>
        <fullName evidence="3">ER membrane protein complex subunit 1</fullName>
    </recommendedName>
</protein>
<evidence type="ECO:0000256" key="1">
    <source>
        <dbReference type="ARBA" id="ARBA00004115"/>
    </source>
</evidence>
<evidence type="ECO:0000256" key="4">
    <source>
        <dbReference type="ARBA" id="ARBA00022692"/>
    </source>
</evidence>
<dbReference type="GO" id="GO:0034975">
    <property type="term" value="P:protein folding in endoplasmic reticulum"/>
    <property type="evidence" value="ECO:0007669"/>
    <property type="project" value="TreeGrafter"/>
</dbReference>
<keyword evidence="14" id="KW-1185">Reference proteome</keyword>
<dbReference type="PANTHER" id="PTHR21573">
    <property type="entry name" value="ER MEMBRANE PROTEIN COMPLEX SUBUNIT 1"/>
    <property type="match status" value="1"/>
</dbReference>
<sequence length="813" mass="92388">MVRLTQFLGFVVLIATCVSGVFLEDAFTKNWVKYNHALIKSFDAIQDSSFVGVTLDGELVKYNLTNEAVLSWKVTVPLNDVEYLINGGTILTYSTSEDTIYLWDIQSGVLLNNYQVGPVKYISRSFGGFIVLSSNSLLTFVDGNLSKEIATSVGDIWASEFNGLTYIVTDDSKLLKLDPNFKYTTVDINVKFSKISQIVGNRVLVNGQVFDLDKNQITTKAKVTGLFESEPAYSLEKNKFKIIKDDKVVLEDDFEESSVKVLQNYLLVDSEDERKVIDLKGFFESLDETSINLESYNHSITGKDYIFGNEIVSLIVTGKFIQFSRYNILLDKVAHYNYHINTYNLNFPKALLINKPESKQTMDSIQHLVDEIQQNNVLSRFIKRTRRHLVEFGKSIISKVTRLDFNSDHIEITNPYDLEKLLVFVDDSKLVAVDSLNGDGVWETVIEDGLLDLEENGDTMSLVYGDKAITVSTRDGEIIDSHDRTSSVDLPQGTIYVKQVENSIQSYKYVDGKLIPTWKFAKDKIINFAIKPNTKTGSVGIALHDKSVLYKYLNDNSIAVIAEEDGILKLYLIDGKSGNVIYVQEHLKSDNIDTKSIKLILDDNWIIYSYFVTEPKYEQRISVVDLFGEAPTKGNFTVPISSSSSKSFIYPERIIDLKSTYTRFGITLKSIIALTEDGDLVELPKYILNSRRIDDRQLSQNDFKDDFRMLPYEPVVARNDYSVLNHGYKLDTGSNNLILLKDTKLESTSIICMINSRNMFCTRVQPSLSFDNLTEAFQKFRLIITIFVLFVAYFVTKPMVIKKNLNSQWIYKA</sequence>
<keyword evidence="6" id="KW-0256">Endoplasmic reticulum</keyword>
<evidence type="ECO:0000256" key="3">
    <source>
        <dbReference type="ARBA" id="ARBA00020824"/>
    </source>
</evidence>
<evidence type="ECO:0000313" key="13">
    <source>
        <dbReference type="EMBL" id="EGV63215.1"/>
    </source>
</evidence>
<dbReference type="STRING" id="590646.G3B5G2"/>
<keyword evidence="7 10" id="KW-1133">Transmembrane helix</keyword>
<evidence type="ECO:0000259" key="12">
    <source>
        <dbReference type="Pfam" id="PF07774"/>
    </source>
</evidence>
<dbReference type="InterPro" id="IPR026895">
    <property type="entry name" value="EMC1"/>
</dbReference>
<name>G3B5G2_CANTC</name>
<feature type="transmembrane region" description="Helical" evidence="10">
    <location>
        <begin position="780"/>
        <end position="796"/>
    </location>
</feature>
<accession>G3B5G2</accession>
<dbReference type="SUPFAM" id="SSF82171">
    <property type="entry name" value="DPP6 N-terminal domain-like"/>
    <property type="match status" value="1"/>
</dbReference>
<dbReference type="RefSeq" id="XP_006687008.1">
    <property type="nucleotide sequence ID" value="XM_006686945.1"/>
</dbReference>
<gene>
    <name evidence="13" type="ORF">CANTEDRAFT_106468</name>
</gene>
<evidence type="ECO:0000256" key="6">
    <source>
        <dbReference type="ARBA" id="ARBA00022824"/>
    </source>
</evidence>
<dbReference type="PANTHER" id="PTHR21573:SF0">
    <property type="entry name" value="ER MEMBRANE PROTEIN COMPLEX SUBUNIT 1"/>
    <property type="match status" value="1"/>
</dbReference>
<reference evidence="13 14" key="1">
    <citation type="journal article" date="2011" name="Proc. Natl. Acad. Sci. U.S.A.">
        <title>Comparative genomics of xylose-fermenting fungi for enhanced biofuel production.</title>
        <authorList>
            <person name="Wohlbach D.J."/>
            <person name="Kuo A."/>
            <person name="Sato T.K."/>
            <person name="Potts K.M."/>
            <person name="Salamov A.A."/>
            <person name="LaButti K.M."/>
            <person name="Sun H."/>
            <person name="Clum A."/>
            <person name="Pangilinan J.L."/>
            <person name="Lindquist E.A."/>
            <person name="Lucas S."/>
            <person name="Lapidus A."/>
            <person name="Jin M."/>
            <person name="Gunawan C."/>
            <person name="Balan V."/>
            <person name="Dale B.E."/>
            <person name="Jeffries T.W."/>
            <person name="Zinkel R."/>
            <person name="Barry K.W."/>
            <person name="Grigoriev I.V."/>
            <person name="Gasch A.P."/>
        </authorList>
    </citation>
    <scope>NUCLEOTIDE SEQUENCE [LARGE SCALE GENOMIC DNA]</scope>
    <source>
        <strain evidence="14">ATCC 10573 / BCRC 21748 / CBS 615 / JCM 9827 / NBRC 10315 / NRRL Y-1498 / VKM Y-70</strain>
    </source>
</reference>
<evidence type="ECO:0000256" key="5">
    <source>
        <dbReference type="ARBA" id="ARBA00022729"/>
    </source>
</evidence>
<comment type="similarity">
    <text evidence="2">Belongs to the EMC1 family.</text>
</comment>
<evidence type="ECO:0000256" key="2">
    <source>
        <dbReference type="ARBA" id="ARBA00007904"/>
    </source>
</evidence>
<feature type="domain" description="ER membrane protein complex subunit 1 C-terminal" evidence="12">
    <location>
        <begin position="602"/>
        <end position="809"/>
    </location>
</feature>
<dbReference type="GeneID" id="18245888"/>
<dbReference type="eggNOG" id="KOG2103">
    <property type="taxonomic scope" value="Eukaryota"/>
</dbReference>
<dbReference type="EMBL" id="GL996524">
    <property type="protein sequence ID" value="EGV63215.1"/>
    <property type="molecule type" value="Genomic_DNA"/>
</dbReference>
<dbReference type="GO" id="GO:0072546">
    <property type="term" value="C:EMC complex"/>
    <property type="evidence" value="ECO:0007669"/>
    <property type="project" value="InterPro"/>
</dbReference>
<keyword evidence="4 10" id="KW-0812">Transmembrane</keyword>
<evidence type="ECO:0000256" key="10">
    <source>
        <dbReference type="SAM" id="Phobius"/>
    </source>
</evidence>
<keyword evidence="9" id="KW-0325">Glycoprotein</keyword>
<dbReference type="Pfam" id="PF07774">
    <property type="entry name" value="EMC1_C"/>
    <property type="match status" value="1"/>
</dbReference>
<evidence type="ECO:0000256" key="8">
    <source>
        <dbReference type="ARBA" id="ARBA00023136"/>
    </source>
</evidence>
<comment type="subcellular location">
    <subcellularLocation>
        <location evidence="1">Endoplasmic reticulum membrane</location>
        <topology evidence="1">Single-pass type I membrane protein</topology>
    </subcellularLocation>
</comment>
<proteinExistence type="inferred from homology"/>
<dbReference type="KEGG" id="cten:18245888"/>
<dbReference type="InterPro" id="IPR011678">
    <property type="entry name" value="EMC1_C"/>
</dbReference>
<feature type="signal peptide" evidence="11">
    <location>
        <begin position="1"/>
        <end position="20"/>
    </location>
</feature>